<dbReference type="AlphaFoldDB" id="A0A835HUY4"/>
<protein>
    <submittedName>
        <fullName evidence="1">Uncharacterized protein</fullName>
    </submittedName>
</protein>
<evidence type="ECO:0000313" key="1">
    <source>
        <dbReference type="EMBL" id="KAF9605179.1"/>
    </source>
</evidence>
<accession>A0A835HUY4</accession>
<evidence type="ECO:0000313" key="2">
    <source>
        <dbReference type="Proteomes" id="UP000631114"/>
    </source>
</evidence>
<comment type="caution">
    <text evidence="1">The sequence shown here is derived from an EMBL/GenBank/DDBJ whole genome shotgun (WGS) entry which is preliminary data.</text>
</comment>
<dbReference type="OrthoDB" id="894159at2759"/>
<name>A0A835HUY4_9MAGN</name>
<keyword evidence="2" id="KW-1185">Reference proteome</keyword>
<dbReference type="EMBL" id="JADFTS010000005">
    <property type="protein sequence ID" value="KAF9605179.1"/>
    <property type="molecule type" value="Genomic_DNA"/>
</dbReference>
<dbReference type="Proteomes" id="UP000631114">
    <property type="component" value="Unassembled WGS sequence"/>
</dbReference>
<gene>
    <name evidence="1" type="ORF">IFM89_014292</name>
</gene>
<reference evidence="1 2" key="1">
    <citation type="submission" date="2020-10" db="EMBL/GenBank/DDBJ databases">
        <title>The Coptis chinensis genome and diversification of protoberbering-type alkaloids.</title>
        <authorList>
            <person name="Wang B."/>
            <person name="Shu S."/>
            <person name="Song C."/>
            <person name="Liu Y."/>
        </authorList>
    </citation>
    <scope>NUCLEOTIDE SEQUENCE [LARGE SCALE GENOMIC DNA]</scope>
    <source>
        <strain evidence="1">HL-2020</strain>
        <tissue evidence="1">Leaf</tissue>
    </source>
</reference>
<organism evidence="1 2">
    <name type="scientific">Coptis chinensis</name>
    <dbReference type="NCBI Taxonomy" id="261450"/>
    <lineage>
        <taxon>Eukaryota</taxon>
        <taxon>Viridiplantae</taxon>
        <taxon>Streptophyta</taxon>
        <taxon>Embryophyta</taxon>
        <taxon>Tracheophyta</taxon>
        <taxon>Spermatophyta</taxon>
        <taxon>Magnoliopsida</taxon>
        <taxon>Ranunculales</taxon>
        <taxon>Ranunculaceae</taxon>
        <taxon>Coptidoideae</taxon>
        <taxon>Coptis</taxon>
    </lineage>
</organism>
<sequence>MVKLPKVIARGHGNKDFFEWSITSTGFAFDAPTETYKVVRTWYLEDKAGLLHTGIEIYTLGSGIWRSKEEDIP</sequence>
<proteinExistence type="predicted"/>